<organism evidence="5 6">
    <name type="scientific">Paramuricea clavata</name>
    <name type="common">Red gorgonian</name>
    <name type="synonym">Violescent sea-whip</name>
    <dbReference type="NCBI Taxonomy" id="317549"/>
    <lineage>
        <taxon>Eukaryota</taxon>
        <taxon>Metazoa</taxon>
        <taxon>Cnidaria</taxon>
        <taxon>Anthozoa</taxon>
        <taxon>Octocorallia</taxon>
        <taxon>Malacalcyonacea</taxon>
        <taxon>Plexauridae</taxon>
        <taxon>Paramuricea</taxon>
    </lineage>
</organism>
<accession>A0A6S7I345</accession>
<dbReference type="SMART" id="SM00175">
    <property type="entry name" value="RAB"/>
    <property type="match status" value="1"/>
</dbReference>
<protein>
    <recommendedName>
        <fullName evidence="2">small monomeric GTPase</fullName>
        <ecNumber evidence="2">3.6.5.2</ecNumber>
    </recommendedName>
</protein>
<evidence type="ECO:0000256" key="4">
    <source>
        <dbReference type="ARBA" id="ARBA00048098"/>
    </source>
</evidence>
<dbReference type="InterPro" id="IPR027417">
    <property type="entry name" value="P-loop_NTPase"/>
</dbReference>
<evidence type="ECO:0000256" key="3">
    <source>
        <dbReference type="ARBA" id="ARBA00022801"/>
    </source>
</evidence>
<dbReference type="EMBL" id="CACRXK020004032">
    <property type="protein sequence ID" value="CAB4001221.1"/>
    <property type="molecule type" value="Genomic_DNA"/>
</dbReference>
<dbReference type="GO" id="GO:0003925">
    <property type="term" value="F:G protein activity"/>
    <property type="evidence" value="ECO:0007669"/>
    <property type="project" value="UniProtKB-EC"/>
</dbReference>
<proteinExistence type="inferred from homology"/>
<name>A0A6S7I345_PARCT</name>
<evidence type="ECO:0000256" key="2">
    <source>
        <dbReference type="ARBA" id="ARBA00011984"/>
    </source>
</evidence>
<dbReference type="PANTHER" id="PTHR45704">
    <property type="entry name" value="RAS-LIKE FAMILY MEMBER 11"/>
    <property type="match status" value="1"/>
</dbReference>
<evidence type="ECO:0000313" key="5">
    <source>
        <dbReference type="EMBL" id="CAB4001221.1"/>
    </source>
</evidence>
<comment type="catalytic activity">
    <reaction evidence="4">
        <text>GTP + H2O = GDP + phosphate + H(+)</text>
        <dbReference type="Rhea" id="RHEA:19669"/>
        <dbReference type="ChEBI" id="CHEBI:15377"/>
        <dbReference type="ChEBI" id="CHEBI:15378"/>
        <dbReference type="ChEBI" id="CHEBI:37565"/>
        <dbReference type="ChEBI" id="CHEBI:43474"/>
        <dbReference type="ChEBI" id="CHEBI:58189"/>
        <dbReference type="EC" id="3.6.5.2"/>
    </reaction>
</comment>
<comment type="similarity">
    <text evidence="1">Belongs to the small GTPase superfamily. Ras family.</text>
</comment>
<dbReference type="NCBIfam" id="TIGR00231">
    <property type="entry name" value="small_GTP"/>
    <property type="match status" value="1"/>
</dbReference>
<gene>
    <name evidence="5" type="ORF">PACLA_8A031371</name>
</gene>
<dbReference type="InterPro" id="IPR005225">
    <property type="entry name" value="Small_GTP-bd"/>
</dbReference>
<dbReference type="SUPFAM" id="SSF52540">
    <property type="entry name" value="P-loop containing nucleoside triphosphate hydrolases"/>
    <property type="match status" value="1"/>
</dbReference>
<keyword evidence="6" id="KW-1185">Reference proteome</keyword>
<dbReference type="GO" id="GO:0005525">
    <property type="term" value="F:GTP binding"/>
    <property type="evidence" value="ECO:0007669"/>
    <property type="project" value="InterPro"/>
</dbReference>
<dbReference type="PROSITE" id="PS51421">
    <property type="entry name" value="RAS"/>
    <property type="match status" value="1"/>
</dbReference>
<dbReference type="EC" id="3.6.5.2" evidence="2"/>
<keyword evidence="3" id="KW-0378">Hydrolase</keyword>
<dbReference type="AlphaFoldDB" id="A0A6S7I345"/>
<dbReference type="PROSITE" id="PS51419">
    <property type="entry name" value="RAB"/>
    <property type="match status" value="1"/>
</dbReference>
<reference evidence="5" key="1">
    <citation type="submission" date="2020-04" db="EMBL/GenBank/DDBJ databases">
        <authorList>
            <person name="Alioto T."/>
            <person name="Alioto T."/>
            <person name="Gomez Garrido J."/>
        </authorList>
    </citation>
    <scope>NUCLEOTIDE SEQUENCE</scope>
    <source>
        <strain evidence="5">A484AB</strain>
    </source>
</reference>
<evidence type="ECO:0000256" key="1">
    <source>
        <dbReference type="ARBA" id="ARBA00008344"/>
    </source>
</evidence>
<dbReference type="InterPro" id="IPR051065">
    <property type="entry name" value="Ras-related_GTPase"/>
</dbReference>
<dbReference type="Proteomes" id="UP001152795">
    <property type="component" value="Unassembled WGS sequence"/>
</dbReference>
<comment type="caution">
    <text evidence="5">The sequence shown here is derived from an EMBL/GenBank/DDBJ whole genome shotgun (WGS) entry which is preliminary data.</text>
</comment>
<sequence>MEVASTTKPTHVKKMNSVKDRDYNIVLLGQGGVGKSALLVRFSTGRFIHEYHPTLEFNCETTSVIDEEIAELKIFDTANTNEPHVYHNEYQGFVVVYSITDRMSFETAKQLVKLTREVKKMKTPGGFTCVALVGNKMDLKHERIVSRHEANDFATEHECLFMESSALNNINVEQVFHEVVRQMRKCRNYKKKDKKGKNFFSR</sequence>
<dbReference type="SMART" id="SM00174">
    <property type="entry name" value="RHO"/>
    <property type="match status" value="1"/>
</dbReference>
<dbReference type="OrthoDB" id="18798at2759"/>
<dbReference type="Pfam" id="PF00071">
    <property type="entry name" value="Ras"/>
    <property type="match status" value="1"/>
</dbReference>
<dbReference type="SMART" id="SM00173">
    <property type="entry name" value="RAS"/>
    <property type="match status" value="1"/>
</dbReference>
<dbReference type="PROSITE" id="PS51420">
    <property type="entry name" value="RHO"/>
    <property type="match status" value="1"/>
</dbReference>
<dbReference type="InterPro" id="IPR001806">
    <property type="entry name" value="Small_GTPase"/>
</dbReference>
<dbReference type="Gene3D" id="3.40.50.300">
    <property type="entry name" value="P-loop containing nucleotide triphosphate hydrolases"/>
    <property type="match status" value="1"/>
</dbReference>
<dbReference type="FunFam" id="3.40.50.300:FF:001447">
    <property type="entry name" value="Ras-related protein Rab-1B"/>
    <property type="match status" value="1"/>
</dbReference>
<evidence type="ECO:0000313" key="6">
    <source>
        <dbReference type="Proteomes" id="UP001152795"/>
    </source>
</evidence>
<dbReference type="PRINTS" id="PR00449">
    <property type="entry name" value="RASTRNSFRMNG"/>
</dbReference>